<keyword evidence="1" id="KW-0175">Coiled coil</keyword>
<gene>
    <name evidence="3" type="ORF">PCOR1329_LOCUS29825</name>
</gene>
<protein>
    <submittedName>
        <fullName evidence="3">Uncharacterized protein</fullName>
    </submittedName>
</protein>
<feature type="non-terminal residue" evidence="3">
    <location>
        <position position="417"/>
    </location>
</feature>
<dbReference type="Proteomes" id="UP001189429">
    <property type="component" value="Unassembled WGS sequence"/>
</dbReference>
<feature type="region of interest" description="Disordered" evidence="2">
    <location>
        <begin position="238"/>
        <end position="260"/>
    </location>
</feature>
<proteinExistence type="predicted"/>
<evidence type="ECO:0000313" key="3">
    <source>
        <dbReference type="EMBL" id="CAK0831527.1"/>
    </source>
</evidence>
<comment type="caution">
    <text evidence="3">The sequence shown here is derived from an EMBL/GenBank/DDBJ whole genome shotgun (WGS) entry which is preliminary data.</text>
</comment>
<feature type="coiled-coil region" evidence="1">
    <location>
        <begin position="33"/>
        <end position="60"/>
    </location>
</feature>
<evidence type="ECO:0000313" key="4">
    <source>
        <dbReference type="Proteomes" id="UP001189429"/>
    </source>
</evidence>
<keyword evidence="4" id="KW-1185">Reference proteome</keyword>
<accession>A0ABN9SIK0</accession>
<dbReference type="EMBL" id="CAUYUJ010011306">
    <property type="protein sequence ID" value="CAK0831527.1"/>
    <property type="molecule type" value="Genomic_DNA"/>
</dbReference>
<feature type="region of interest" description="Disordered" evidence="2">
    <location>
        <begin position="1"/>
        <end position="22"/>
    </location>
</feature>
<sequence>MMAAGGATGGRQETATSRQQRRAWARASADRLVQRLTAQVEELSAGLDAALEALDAVTERDGLADRLAACAPALVALLAGRSPTALQRLRRNVAMHAARVPGNLCCAPAAALRQAARGPRLGAVAAADRAGEDVESDFKVEICVDELGAACRRSAVPREVPNPGADVHALLGWLAADCASTEEKQVVGQFDFESGRAGHVLMPLAPRMWLPLETLPHAEAFVEGLEAGWRLAERRAAAGGKEDVDAPNGETNEDDDELQGVSEEVCELDDDDGGELDEGSSCVELDAMSESELESDFEVERTVPLEGLHVQQTPKAQRWAMALARAKVEPHDTVDAKLEPDVSFCTELRMVKLECTVKQTPKRKRPASAKLESHETGDAKLWPDASFCTELRTVKLESTERLGAQLCSNIRPLLEIG</sequence>
<evidence type="ECO:0000256" key="2">
    <source>
        <dbReference type="SAM" id="MobiDB-lite"/>
    </source>
</evidence>
<organism evidence="3 4">
    <name type="scientific">Prorocentrum cordatum</name>
    <dbReference type="NCBI Taxonomy" id="2364126"/>
    <lineage>
        <taxon>Eukaryota</taxon>
        <taxon>Sar</taxon>
        <taxon>Alveolata</taxon>
        <taxon>Dinophyceae</taxon>
        <taxon>Prorocentrales</taxon>
        <taxon>Prorocentraceae</taxon>
        <taxon>Prorocentrum</taxon>
    </lineage>
</organism>
<feature type="compositionally biased region" description="Acidic residues" evidence="2">
    <location>
        <begin position="251"/>
        <end position="260"/>
    </location>
</feature>
<reference evidence="3" key="1">
    <citation type="submission" date="2023-10" db="EMBL/GenBank/DDBJ databases">
        <authorList>
            <person name="Chen Y."/>
            <person name="Shah S."/>
            <person name="Dougan E. K."/>
            <person name="Thang M."/>
            <person name="Chan C."/>
        </authorList>
    </citation>
    <scope>NUCLEOTIDE SEQUENCE [LARGE SCALE GENOMIC DNA]</scope>
</reference>
<name>A0ABN9SIK0_9DINO</name>
<evidence type="ECO:0000256" key="1">
    <source>
        <dbReference type="SAM" id="Coils"/>
    </source>
</evidence>